<dbReference type="InterPro" id="IPR022628">
    <property type="entry name" value="S-AdoMet_synt_N"/>
</dbReference>
<dbReference type="EMBL" id="GANP01000367">
    <property type="protein sequence ID" value="JAB84101.1"/>
    <property type="molecule type" value="mRNA"/>
</dbReference>
<dbReference type="PANTHER" id="PTHR11964">
    <property type="entry name" value="S-ADENOSYLMETHIONINE SYNTHETASE"/>
    <property type="match status" value="1"/>
</dbReference>
<dbReference type="InterPro" id="IPR022630">
    <property type="entry name" value="S-AdoMet_synt_C"/>
</dbReference>
<dbReference type="Gene3D" id="3.30.300.10">
    <property type="match status" value="3"/>
</dbReference>
<evidence type="ECO:0000259" key="14">
    <source>
        <dbReference type="Pfam" id="PF00438"/>
    </source>
</evidence>
<evidence type="ECO:0000256" key="1">
    <source>
        <dbReference type="ARBA" id="ARBA00005224"/>
    </source>
</evidence>
<organism evidence="17">
    <name type="scientific">Ixodes ricinus</name>
    <name type="common">Common tick</name>
    <name type="synonym">Acarus ricinus</name>
    <dbReference type="NCBI Taxonomy" id="34613"/>
    <lineage>
        <taxon>Eukaryota</taxon>
        <taxon>Metazoa</taxon>
        <taxon>Ecdysozoa</taxon>
        <taxon>Arthropoda</taxon>
        <taxon>Chelicerata</taxon>
        <taxon>Arachnida</taxon>
        <taxon>Acari</taxon>
        <taxon>Parasitiformes</taxon>
        <taxon>Ixodida</taxon>
        <taxon>Ixodoidea</taxon>
        <taxon>Ixodidae</taxon>
        <taxon>Ixodinae</taxon>
        <taxon>Ixodes</taxon>
    </lineage>
</organism>
<dbReference type="Pfam" id="PF02773">
    <property type="entry name" value="S-AdoMet_synt_C"/>
    <property type="match status" value="1"/>
</dbReference>
<name>V5IK37_IXORI</name>
<sequence>MGTLQESMDNSLSAVRRVDGQQEMPGEEESFLFTSESVGEGHPDKMCDLISDAVLDAYLAKDPEAKVACESVAKTGMILLAGEITSVHTIDYQRVVRDTIKEIGYDDSSKGFDYKTCNVVITIEQQAQEIARGVHHNRLEDDLGAGDQGIMFGYATDETPECMPLTVVIAHRLNQRLAELRRNGTFWWARPDSKSQVTCEYAFRNGATVPKRVHTIVVSTQHSNDISLADVRSQIMEKVIRDVVPTRYLDEDTIFHINPCGPFTEGGPMGDAGLTGRKIIVDTYGGWGAHGGGAFSGKDPTKVDRSAAYAARWVAKSLVVAGLCKRCLVQLSYAIGIAEPVSISIFTYGTATKSPSELHKIVKENFDLRPGRIIQDLKLKTPIYRKTSAYGHFGRSEFTWEQPKKIIL</sequence>
<dbReference type="EC" id="2.5.1.6" evidence="11"/>
<reference evidence="17" key="1">
    <citation type="journal article" date="2015" name="Sci. Rep.">
        <title>Tissue- and time-dependent transcription in Ixodes ricinus salivary glands and midguts when blood feeding on the vertebrate host.</title>
        <authorList>
            <person name="Kotsyfakis M."/>
            <person name="Schwarz A."/>
            <person name="Erhart J."/>
            <person name="Ribeiro J.M."/>
        </authorList>
    </citation>
    <scope>NUCLEOTIDE SEQUENCE</scope>
    <source>
        <tissue evidence="17">Salivary gland and midgut</tissue>
    </source>
</reference>
<evidence type="ECO:0000256" key="8">
    <source>
        <dbReference type="ARBA" id="ARBA00022842"/>
    </source>
</evidence>
<evidence type="ECO:0000256" key="10">
    <source>
        <dbReference type="ARBA" id="ARBA00048344"/>
    </source>
</evidence>
<comment type="cofactor">
    <cofactor evidence="11">
        <name>Mg(2+)</name>
        <dbReference type="ChEBI" id="CHEBI:18420"/>
    </cofactor>
    <text evidence="11">Binds 2 magnesium ions per subunit. The magnesium ions interact primarily with the substrate.</text>
</comment>
<evidence type="ECO:0000256" key="2">
    <source>
        <dbReference type="ARBA" id="ARBA00009685"/>
    </source>
</evidence>
<dbReference type="GO" id="GO:0006730">
    <property type="term" value="P:one-carbon metabolic process"/>
    <property type="evidence" value="ECO:0007669"/>
    <property type="project" value="UniProtKB-KW"/>
</dbReference>
<evidence type="ECO:0000256" key="11">
    <source>
        <dbReference type="RuleBase" id="RU000541"/>
    </source>
</evidence>
<dbReference type="PIRSF" id="PIRSF000497">
    <property type="entry name" value="MAT"/>
    <property type="match status" value="1"/>
</dbReference>
<evidence type="ECO:0000256" key="7">
    <source>
        <dbReference type="ARBA" id="ARBA00022840"/>
    </source>
</evidence>
<comment type="function">
    <text evidence="11">Catalyzes the formation of S-adenosylmethionine from methionine and ATP.</text>
</comment>
<dbReference type="HAMAP" id="MF_00086">
    <property type="entry name" value="S_AdoMet_synth1"/>
    <property type="match status" value="1"/>
</dbReference>
<comment type="pathway">
    <text evidence="1 11">Amino-acid biosynthesis; S-adenosyl-L-methionine biosynthesis; S-adenosyl-L-methionine from L-methionine: step 1/1.</text>
</comment>
<keyword evidence="3 11" id="KW-0554">One-carbon metabolism</keyword>
<keyword evidence="5 11" id="KW-0479">Metal-binding</keyword>
<keyword evidence="6 11" id="KW-0547">Nucleotide-binding</keyword>
<feature type="domain" description="S-adenosylmethionine synthetase central" evidence="15">
    <location>
        <begin position="143"/>
        <end position="263"/>
    </location>
</feature>
<evidence type="ECO:0000256" key="3">
    <source>
        <dbReference type="ARBA" id="ARBA00022563"/>
    </source>
</evidence>
<dbReference type="AlphaFoldDB" id="V5IK37"/>
<feature type="domain" description="S-adenosylmethionine synthetase C-terminal" evidence="16">
    <location>
        <begin position="266"/>
        <end position="402"/>
    </location>
</feature>
<dbReference type="GO" id="GO:0046872">
    <property type="term" value="F:metal ion binding"/>
    <property type="evidence" value="ECO:0007669"/>
    <property type="project" value="UniProtKB-KW"/>
</dbReference>
<proteinExistence type="evidence at transcript level"/>
<keyword evidence="9 11" id="KW-0630">Potassium</keyword>
<dbReference type="PROSITE" id="PS00376">
    <property type="entry name" value="ADOMET_SYNTHASE_1"/>
    <property type="match status" value="1"/>
</dbReference>
<feature type="compositionally biased region" description="Polar residues" evidence="13">
    <location>
        <begin position="1"/>
        <end position="13"/>
    </location>
</feature>
<dbReference type="GO" id="GO:0005524">
    <property type="term" value="F:ATP binding"/>
    <property type="evidence" value="ECO:0007669"/>
    <property type="project" value="UniProtKB-KW"/>
</dbReference>
<evidence type="ECO:0000256" key="9">
    <source>
        <dbReference type="ARBA" id="ARBA00022958"/>
    </source>
</evidence>
<comment type="catalytic activity">
    <reaction evidence="10 11">
        <text>L-methionine + ATP + H2O = S-adenosyl-L-methionine + phosphate + diphosphate</text>
        <dbReference type="Rhea" id="RHEA:21080"/>
        <dbReference type="ChEBI" id="CHEBI:15377"/>
        <dbReference type="ChEBI" id="CHEBI:30616"/>
        <dbReference type="ChEBI" id="CHEBI:33019"/>
        <dbReference type="ChEBI" id="CHEBI:43474"/>
        <dbReference type="ChEBI" id="CHEBI:57844"/>
        <dbReference type="ChEBI" id="CHEBI:59789"/>
        <dbReference type="EC" id="2.5.1.6"/>
    </reaction>
</comment>
<evidence type="ECO:0000259" key="16">
    <source>
        <dbReference type="Pfam" id="PF02773"/>
    </source>
</evidence>
<dbReference type="GO" id="GO:0004478">
    <property type="term" value="F:methionine adenosyltransferase activity"/>
    <property type="evidence" value="ECO:0007669"/>
    <property type="project" value="UniProtKB-EC"/>
</dbReference>
<evidence type="ECO:0000256" key="12">
    <source>
        <dbReference type="RuleBase" id="RU004462"/>
    </source>
</evidence>
<dbReference type="FunFam" id="3.30.300.10:FF:000001">
    <property type="entry name" value="S-adenosylmethionine synthase"/>
    <property type="match status" value="1"/>
</dbReference>
<evidence type="ECO:0000259" key="15">
    <source>
        <dbReference type="Pfam" id="PF02772"/>
    </source>
</evidence>
<evidence type="ECO:0000313" key="17">
    <source>
        <dbReference type="EMBL" id="JAB84101.1"/>
    </source>
</evidence>
<keyword evidence="4 11" id="KW-0808">Transferase</keyword>
<dbReference type="FunFam" id="3.30.300.10:FF:000004">
    <property type="entry name" value="S-adenosylmethionine synthase"/>
    <property type="match status" value="1"/>
</dbReference>
<feature type="region of interest" description="Disordered" evidence="13">
    <location>
        <begin position="1"/>
        <end position="26"/>
    </location>
</feature>
<keyword evidence="7 11" id="KW-0067">ATP-binding</keyword>
<dbReference type="UniPathway" id="UPA00315">
    <property type="reaction ID" value="UER00080"/>
</dbReference>
<keyword evidence="8 11" id="KW-0460">Magnesium</keyword>
<comment type="cofactor">
    <cofactor evidence="11">
        <name>K(+)</name>
        <dbReference type="ChEBI" id="CHEBI:29103"/>
    </cofactor>
    <text evidence="11">Binds 1 potassium ion per subunit. The potassium ion interacts primarily with the substrate.</text>
</comment>
<dbReference type="SUPFAM" id="SSF55973">
    <property type="entry name" value="S-adenosylmethionine synthetase"/>
    <property type="match status" value="3"/>
</dbReference>
<dbReference type="FunFam" id="3.30.300.10:FF:000003">
    <property type="entry name" value="S-adenosylmethionine synthase"/>
    <property type="match status" value="1"/>
</dbReference>
<dbReference type="Pfam" id="PF00438">
    <property type="entry name" value="S-AdoMet_synt_N"/>
    <property type="match status" value="1"/>
</dbReference>
<dbReference type="InterPro" id="IPR022631">
    <property type="entry name" value="ADOMET_SYNTHASE_CS"/>
</dbReference>
<evidence type="ECO:0000256" key="13">
    <source>
        <dbReference type="SAM" id="MobiDB-lite"/>
    </source>
</evidence>
<comment type="similarity">
    <text evidence="2 12">Belongs to the AdoMet synthase family.</text>
</comment>
<dbReference type="GO" id="GO:0006556">
    <property type="term" value="P:S-adenosylmethionine biosynthetic process"/>
    <property type="evidence" value="ECO:0007669"/>
    <property type="project" value="UniProtKB-UniPathway"/>
</dbReference>
<dbReference type="NCBIfam" id="TIGR01034">
    <property type="entry name" value="metK"/>
    <property type="match status" value="1"/>
</dbReference>
<evidence type="ECO:0000256" key="4">
    <source>
        <dbReference type="ARBA" id="ARBA00022679"/>
    </source>
</evidence>
<protein>
    <recommendedName>
        <fullName evidence="11">S-adenosylmethionine synthase</fullName>
        <ecNumber evidence="11">2.5.1.6</ecNumber>
    </recommendedName>
</protein>
<dbReference type="Pfam" id="PF02772">
    <property type="entry name" value="S-AdoMet_synt_M"/>
    <property type="match status" value="1"/>
</dbReference>
<evidence type="ECO:0000256" key="5">
    <source>
        <dbReference type="ARBA" id="ARBA00022723"/>
    </source>
</evidence>
<dbReference type="InterPro" id="IPR002133">
    <property type="entry name" value="S-AdoMet_synthetase"/>
</dbReference>
<dbReference type="InterPro" id="IPR022629">
    <property type="entry name" value="S-AdoMet_synt_central"/>
</dbReference>
<accession>V5IK37</accession>
<feature type="domain" description="S-adenosylmethionine synthetase N-terminal" evidence="14">
    <location>
        <begin position="31"/>
        <end position="127"/>
    </location>
</feature>
<dbReference type="CDD" id="cd18079">
    <property type="entry name" value="S-AdoMet_synt"/>
    <property type="match status" value="1"/>
</dbReference>
<evidence type="ECO:0000256" key="6">
    <source>
        <dbReference type="ARBA" id="ARBA00022741"/>
    </source>
</evidence>
<dbReference type="InterPro" id="IPR022636">
    <property type="entry name" value="S-AdoMet_synthetase_sfam"/>
</dbReference>
<dbReference type="PROSITE" id="PS00377">
    <property type="entry name" value="ADOMET_SYNTHASE_2"/>
    <property type="match status" value="1"/>
</dbReference>